<dbReference type="AlphaFoldDB" id="A0A1H8C2I0"/>
<dbReference type="NCBIfam" id="TIGR02913">
    <property type="entry name" value="HAF_rpt"/>
    <property type="match status" value="1"/>
</dbReference>
<name>A0A1H8C2I0_9PROT</name>
<accession>A0A1H8C2I0</accession>
<proteinExistence type="predicted"/>
<protein>
    <submittedName>
        <fullName evidence="1">PEP-CTERM protein-sorting domain-containing protein</fullName>
    </submittedName>
</protein>
<reference evidence="1 2" key="1">
    <citation type="submission" date="2016-10" db="EMBL/GenBank/DDBJ databases">
        <authorList>
            <person name="de Groot N.N."/>
        </authorList>
    </citation>
    <scope>NUCLEOTIDE SEQUENCE [LARGE SCALE GENOMIC DNA]</scope>
    <source>
        <strain evidence="1 2">Nl18</strain>
    </source>
</reference>
<evidence type="ECO:0000313" key="1">
    <source>
        <dbReference type="EMBL" id="SEM89290.1"/>
    </source>
</evidence>
<sequence length="135" mass="14192">MRDLGTLGGTNSEANGVNDAGQVVGYSHTVEGATYAFITGPNGAGMRDLNSLVDLPPGVILTEAIDINNAGQIIALSVIPEPEIYVLILAGLALIGLIPRRKKMNAEPLGWLDVLVASSTTTKPPARRNCWKLSL</sequence>
<gene>
    <name evidence="1" type="ORF">SAMN05216404_101437</name>
</gene>
<organism evidence="1 2">
    <name type="scientific">Nitrosospira multiformis</name>
    <dbReference type="NCBI Taxonomy" id="1231"/>
    <lineage>
        <taxon>Bacteria</taxon>
        <taxon>Pseudomonadati</taxon>
        <taxon>Pseudomonadota</taxon>
        <taxon>Betaproteobacteria</taxon>
        <taxon>Nitrosomonadales</taxon>
        <taxon>Nitrosomonadaceae</taxon>
        <taxon>Nitrosospira</taxon>
    </lineage>
</organism>
<dbReference type="EMBL" id="FOCT01000001">
    <property type="protein sequence ID" value="SEM89290.1"/>
    <property type="molecule type" value="Genomic_DNA"/>
</dbReference>
<dbReference type="Proteomes" id="UP000183898">
    <property type="component" value="Unassembled WGS sequence"/>
</dbReference>
<dbReference type="InterPro" id="IPR014262">
    <property type="entry name" value="HAF_rpt"/>
</dbReference>
<evidence type="ECO:0000313" key="2">
    <source>
        <dbReference type="Proteomes" id="UP000183898"/>
    </source>
</evidence>